<evidence type="ECO:0000256" key="5">
    <source>
        <dbReference type="ARBA" id="ARBA00023049"/>
    </source>
</evidence>
<feature type="domain" description="Peptidase M48" evidence="7">
    <location>
        <begin position="96"/>
        <end position="291"/>
    </location>
</feature>
<dbReference type="FunFam" id="3.30.2010.10:FF:000007">
    <property type="entry name" value="Peptidase M48 family protein"/>
    <property type="match status" value="1"/>
</dbReference>
<comment type="cofactor">
    <cofactor evidence="6">
        <name>Zn(2+)</name>
        <dbReference type="ChEBI" id="CHEBI:29105"/>
    </cofactor>
    <text evidence="6">Binds 1 zinc ion per subunit.</text>
</comment>
<evidence type="ECO:0000256" key="2">
    <source>
        <dbReference type="ARBA" id="ARBA00022723"/>
    </source>
</evidence>
<organism evidence="8 9">
    <name type="scientific">Cymbomonas tetramitiformis</name>
    <dbReference type="NCBI Taxonomy" id="36881"/>
    <lineage>
        <taxon>Eukaryota</taxon>
        <taxon>Viridiplantae</taxon>
        <taxon>Chlorophyta</taxon>
        <taxon>Pyramimonadophyceae</taxon>
        <taxon>Pyramimonadales</taxon>
        <taxon>Pyramimonadaceae</taxon>
        <taxon>Cymbomonas</taxon>
    </lineage>
</organism>
<dbReference type="AlphaFoldDB" id="A0AAE0F0I5"/>
<reference evidence="8 9" key="1">
    <citation type="journal article" date="2015" name="Genome Biol. Evol.">
        <title>Comparative Genomics of a Bacterivorous Green Alga Reveals Evolutionary Causalities and Consequences of Phago-Mixotrophic Mode of Nutrition.</title>
        <authorList>
            <person name="Burns J.A."/>
            <person name="Paasch A."/>
            <person name="Narechania A."/>
            <person name="Kim E."/>
        </authorList>
    </citation>
    <scope>NUCLEOTIDE SEQUENCE [LARGE SCALE GENOMIC DNA]</scope>
    <source>
        <strain evidence="8 9">PLY_AMNH</strain>
    </source>
</reference>
<gene>
    <name evidence="8" type="ORF">CYMTET_42924</name>
</gene>
<evidence type="ECO:0000256" key="4">
    <source>
        <dbReference type="ARBA" id="ARBA00022833"/>
    </source>
</evidence>
<sequence length="311" mass="33992">MHGKILLRAVCAQRMKNVRMASAEAASTASTSERVAMPRLRGEDFRHPLDQQNTSLLQSLPGLNLIAKQTLGPLSEQVLYLENISTSVLVGPEQLNRLHLLMLEAAEILDLDPPDLYIRQDPRPNAYTLAIDGKKPFVVVHTSLVDLLTEAELQAVIAHELGHLKCDHGIWLTLANLLAVSAIQVPGFGSFVAANIQDSLLRWLRAAELTCDRAALLVAQDSKVVVSALMKLAGGGSSISGELNVDAFLEQARSYDKAKSSSPLGWYLSNAQSSQLSHPLPVLRAREVDKWAETAQCKALLRSGRKLQRKD</sequence>
<dbReference type="GO" id="GO:0046872">
    <property type="term" value="F:metal ion binding"/>
    <property type="evidence" value="ECO:0007669"/>
    <property type="project" value="UniProtKB-KW"/>
</dbReference>
<dbReference type="EMBL" id="LGRX02028827">
    <property type="protein sequence ID" value="KAK3247581.1"/>
    <property type="molecule type" value="Genomic_DNA"/>
</dbReference>
<proteinExistence type="inferred from homology"/>
<keyword evidence="4 6" id="KW-0862">Zinc</keyword>
<comment type="similarity">
    <text evidence="6">Belongs to the peptidase M48 family.</text>
</comment>
<dbReference type="GO" id="GO:0004222">
    <property type="term" value="F:metalloendopeptidase activity"/>
    <property type="evidence" value="ECO:0007669"/>
    <property type="project" value="InterPro"/>
</dbReference>
<dbReference type="GO" id="GO:0006508">
    <property type="term" value="P:proteolysis"/>
    <property type="evidence" value="ECO:0007669"/>
    <property type="project" value="UniProtKB-KW"/>
</dbReference>
<dbReference type="Proteomes" id="UP001190700">
    <property type="component" value="Unassembled WGS sequence"/>
</dbReference>
<accession>A0AAE0F0I5</accession>
<protein>
    <submittedName>
        <fullName evidence="8">Plastoglobule-localized metallopeptidase</fullName>
    </submittedName>
</protein>
<comment type="caution">
    <text evidence="8">The sequence shown here is derived from an EMBL/GenBank/DDBJ whole genome shotgun (WGS) entry which is preliminary data.</text>
</comment>
<evidence type="ECO:0000256" key="6">
    <source>
        <dbReference type="RuleBase" id="RU003983"/>
    </source>
</evidence>
<dbReference type="Pfam" id="PF01435">
    <property type="entry name" value="Peptidase_M48"/>
    <property type="match status" value="1"/>
</dbReference>
<keyword evidence="3 6" id="KW-0378">Hydrolase</keyword>
<dbReference type="Gene3D" id="3.30.2010.10">
    <property type="entry name" value="Metalloproteases ('zincins'), catalytic domain"/>
    <property type="match status" value="1"/>
</dbReference>
<dbReference type="PANTHER" id="PTHR10120">
    <property type="entry name" value="CAAX PRENYL PROTEASE 1"/>
    <property type="match status" value="1"/>
</dbReference>
<keyword evidence="9" id="KW-1185">Reference proteome</keyword>
<evidence type="ECO:0000256" key="1">
    <source>
        <dbReference type="ARBA" id="ARBA00022670"/>
    </source>
</evidence>
<dbReference type="CDD" id="cd07325">
    <property type="entry name" value="M48_Ste24p_like"/>
    <property type="match status" value="1"/>
</dbReference>
<evidence type="ECO:0000313" key="9">
    <source>
        <dbReference type="Proteomes" id="UP001190700"/>
    </source>
</evidence>
<keyword evidence="1 6" id="KW-0645">Protease</keyword>
<keyword evidence="5 6" id="KW-0482">Metalloprotease</keyword>
<name>A0AAE0F0I5_9CHLO</name>
<keyword evidence="2" id="KW-0479">Metal-binding</keyword>
<evidence type="ECO:0000313" key="8">
    <source>
        <dbReference type="EMBL" id="KAK3247581.1"/>
    </source>
</evidence>
<evidence type="ECO:0000259" key="7">
    <source>
        <dbReference type="Pfam" id="PF01435"/>
    </source>
</evidence>
<dbReference type="InterPro" id="IPR001915">
    <property type="entry name" value="Peptidase_M48"/>
</dbReference>
<evidence type="ECO:0000256" key="3">
    <source>
        <dbReference type="ARBA" id="ARBA00022801"/>
    </source>
</evidence>